<dbReference type="AlphaFoldDB" id="A0A0U3FJ17"/>
<evidence type="ECO:0000313" key="3">
    <source>
        <dbReference type="EMBL" id="ALU11878.1"/>
    </source>
</evidence>
<dbReference type="Gene3D" id="1.10.780.10">
    <property type="entry name" value="Hydroxylamine Oxidoreductase, Chain A, domain 1"/>
    <property type="match status" value="1"/>
</dbReference>
<dbReference type="PANTHER" id="PTHR35038">
    <property type="entry name" value="DISSIMILATORY SULFITE REDUCTASE SIRA"/>
    <property type="match status" value="1"/>
</dbReference>
<dbReference type="RefSeq" id="WP_075050051.1">
    <property type="nucleotide sequence ID" value="NZ_CP006867.1"/>
</dbReference>
<reference evidence="3 4" key="1">
    <citation type="submission" date="2013-11" db="EMBL/GenBank/DDBJ databases">
        <title>Comparative genomics of Ignicoccus.</title>
        <authorList>
            <person name="Podar M."/>
        </authorList>
    </citation>
    <scope>NUCLEOTIDE SEQUENCE [LARGE SCALE GENOMIC DNA]</scope>
    <source>
        <strain evidence="3 4">DSM 13165</strain>
    </source>
</reference>
<dbReference type="InterPro" id="IPR036280">
    <property type="entry name" value="Multihaem_cyt_sf"/>
</dbReference>
<evidence type="ECO:0000313" key="4">
    <source>
        <dbReference type="Proteomes" id="UP000060778"/>
    </source>
</evidence>
<sequence length="551" mass="61509">MRSALMALFFAAALLAMPMMGPMHGGMNENANTIDLMAAINNLPNVSQQTKACLACHVQYTPGIVADWLKSKMAHVTPAEAWKKPAIKREVSTPLDEIPPQYRNVVVGCYECHTMNADKHPDTVDHFGFKIHPIVTPNDCKTCHKVEVEQYSQSSKAWAYKNLMKNPVYKGLVDASTTFMCMGKKIGGEQTSQAASCLECHGTVVKVKGFKQITYKGLVVTVPDYEGWPNHGVGRVNPDGSRGACTACHPRHSFDIAVARSPYTCGQCHLDPDVPAFNVWKESKHGNLWMVHHKRYNMKAPDWKPGADFQAPTCATCHMSQLVDPITKQVIVPRTHNVDTRLWVRLFGLIYAHPMPKVGDHTLLSVEAVPASTAEALAKQGLTIAKALVGVKLPMPISLAPDVKTGKFVYAKLPNGEPGLISPEEQAKRKETMKLICTQCHSKDYVENKFKLLDEQIKESNLATLKATVLLLKAWQSGLAHVDLKDPKTLFDEYIERLWIESWLFYGNSIRYGTAMNGQDWTTFKRGWYQLTKDLEQMQMLLELYNKAAAK</sequence>
<dbReference type="PANTHER" id="PTHR35038:SF8">
    <property type="entry name" value="C-TYPE POLYHEME CYTOCHROME OMCC"/>
    <property type="match status" value="1"/>
</dbReference>
<gene>
    <name evidence="3" type="ORF">EYM_05715</name>
</gene>
<dbReference type="Pfam" id="PF13447">
    <property type="entry name" value="Multi-haem_cyto"/>
    <property type="match status" value="1"/>
</dbReference>
<keyword evidence="1" id="KW-0732">Signal</keyword>
<dbReference type="EMBL" id="CP006867">
    <property type="protein sequence ID" value="ALU11878.1"/>
    <property type="molecule type" value="Genomic_DNA"/>
</dbReference>
<feature type="domain" description="Cytochrome c-552/4" evidence="2">
    <location>
        <begin position="140"/>
        <end position="212"/>
    </location>
</feature>
<organism evidence="3 4">
    <name type="scientific">Ignicoccus islandicus DSM 13165</name>
    <dbReference type="NCBI Taxonomy" id="940295"/>
    <lineage>
        <taxon>Archaea</taxon>
        <taxon>Thermoproteota</taxon>
        <taxon>Thermoprotei</taxon>
        <taxon>Desulfurococcales</taxon>
        <taxon>Desulfurococcaceae</taxon>
        <taxon>Ignicoccus</taxon>
    </lineage>
</organism>
<dbReference type="OrthoDB" id="140732at2157"/>
<evidence type="ECO:0000256" key="1">
    <source>
        <dbReference type="ARBA" id="ARBA00022729"/>
    </source>
</evidence>
<dbReference type="InterPro" id="IPR023155">
    <property type="entry name" value="Cyt_c-552/4"/>
</dbReference>
<dbReference type="GeneID" id="30680526"/>
<dbReference type="PATRIC" id="fig|940295.4.peg.1100"/>
<dbReference type="KEGG" id="iis:EYM_05715"/>
<dbReference type="SUPFAM" id="SSF48695">
    <property type="entry name" value="Multiheme cytochromes"/>
    <property type="match status" value="1"/>
</dbReference>
<protein>
    <submittedName>
        <fullName evidence="3">Hydroxylamine oxidase</fullName>
    </submittedName>
</protein>
<dbReference type="InterPro" id="IPR051829">
    <property type="entry name" value="Multiheme_Cytochr_ET"/>
</dbReference>
<proteinExistence type="predicted"/>
<name>A0A0U3FJ17_9CREN</name>
<dbReference type="Proteomes" id="UP000060778">
    <property type="component" value="Chromosome"/>
</dbReference>
<keyword evidence="4" id="KW-1185">Reference proteome</keyword>
<dbReference type="Pfam" id="PF13435">
    <property type="entry name" value="Cytochrome_C554"/>
    <property type="match status" value="1"/>
</dbReference>
<accession>A0A0U3FJ17</accession>
<evidence type="ECO:0000259" key="2">
    <source>
        <dbReference type="Pfam" id="PF13435"/>
    </source>
</evidence>
<dbReference type="STRING" id="940295.EYM_05715"/>
<dbReference type="Gene3D" id="1.20.850.10">
    <property type="entry name" value="Hydroxylamine Oxidoreductase, Chain A, domain 2"/>
    <property type="match status" value="1"/>
</dbReference>